<dbReference type="AlphaFoldDB" id="A3XQF9"/>
<dbReference type="GO" id="GO:0005507">
    <property type="term" value="F:copper ion binding"/>
    <property type="evidence" value="ECO:0007669"/>
    <property type="project" value="InterPro"/>
</dbReference>
<dbReference type="OrthoDB" id="9814063at2"/>
<keyword evidence="2" id="KW-0479">Metal-binding</keyword>
<keyword evidence="1" id="KW-0813">Transport</keyword>
<dbReference type="PANTHER" id="PTHR38439:SF2">
    <property type="entry name" value="OUTER MEMBRANE PROTEIN H.8"/>
    <property type="match status" value="1"/>
</dbReference>
<dbReference type="PANTHER" id="PTHR38439">
    <property type="entry name" value="AURACYANIN-B"/>
    <property type="match status" value="1"/>
</dbReference>
<keyword evidence="3" id="KW-0249">Electron transport</keyword>
<dbReference type="RefSeq" id="WP_009778479.1">
    <property type="nucleotide sequence ID" value="NZ_CH672395.1"/>
</dbReference>
<dbReference type="HOGENOM" id="CLU_112845_0_0_10"/>
<keyword evidence="7" id="KW-1185">Reference proteome</keyword>
<evidence type="ECO:0000256" key="2">
    <source>
        <dbReference type="ARBA" id="ARBA00022723"/>
    </source>
</evidence>
<dbReference type="PROSITE" id="PS00196">
    <property type="entry name" value="COPPER_BLUE"/>
    <property type="match status" value="1"/>
</dbReference>
<evidence type="ECO:0000256" key="3">
    <source>
        <dbReference type="ARBA" id="ARBA00022982"/>
    </source>
</evidence>
<evidence type="ECO:0000256" key="1">
    <source>
        <dbReference type="ARBA" id="ARBA00022448"/>
    </source>
</evidence>
<dbReference type="STRING" id="398720.MED217_00420"/>
<dbReference type="GO" id="GO:0009055">
    <property type="term" value="F:electron transfer activity"/>
    <property type="evidence" value="ECO:0007669"/>
    <property type="project" value="InterPro"/>
</dbReference>
<dbReference type="InterPro" id="IPR028871">
    <property type="entry name" value="BlueCu_1_BS"/>
</dbReference>
<dbReference type="EMBL" id="AANC01000009">
    <property type="protein sequence ID" value="EAQ48216.1"/>
    <property type="molecule type" value="Genomic_DNA"/>
</dbReference>
<dbReference type="InterPro" id="IPR050845">
    <property type="entry name" value="Cu-binding_ET"/>
</dbReference>
<dbReference type="Gene3D" id="2.60.40.420">
    <property type="entry name" value="Cupredoxins - blue copper proteins"/>
    <property type="match status" value="1"/>
</dbReference>
<feature type="domain" description="Blue (type 1) copper" evidence="5">
    <location>
        <begin position="57"/>
        <end position="171"/>
    </location>
</feature>
<dbReference type="Proteomes" id="UP000001601">
    <property type="component" value="Unassembled WGS sequence"/>
</dbReference>
<evidence type="ECO:0000313" key="6">
    <source>
        <dbReference type="EMBL" id="EAQ48216.1"/>
    </source>
</evidence>
<dbReference type="CDD" id="cd13922">
    <property type="entry name" value="Azurin"/>
    <property type="match status" value="1"/>
</dbReference>
<dbReference type="InterPro" id="IPR008972">
    <property type="entry name" value="Cupredoxin"/>
</dbReference>
<protein>
    <submittedName>
        <fullName evidence="6">Azurin</fullName>
    </submittedName>
</protein>
<gene>
    <name evidence="6" type="ORF">MED217_00420</name>
</gene>
<keyword evidence="4" id="KW-0186">Copper</keyword>
<comment type="caution">
    <text evidence="6">The sequence shown here is derived from an EMBL/GenBank/DDBJ whole genome shotgun (WGS) entry which is preliminary data.</text>
</comment>
<sequence>MKTLKFTLLFALSLILVNCGDDKKKEEKESVKIGANNTSSTTKKADENVTEVVLLATDMMQFDKKEIRVAAGKKVKLTLRHTGKQPVEVMGHNFVLLTQGTEIPAFGAKASAARDNGYIPEDTDAVIVHTKMLGGGQSDTIEFEAPEPGTYDFICSFPGHYSVMKGKFIVE</sequence>
<evidence type="ECO:0000313" key="7">
    <source>
        <dbReference type="Proteomes" id="UP000001601"/>
    </source>
</evidence>
<dbReference type="SUPFAM" id="SSF49503">
    <property type="entry name" value="Cupredoxins"/>
    <property type="match status" value="1"/>
</dbReference>
<organism evidence="6 7">
    <name type="scientific">Leeuwenhoekiella blandensis (strain CECT 7118 / CCUG 51940 / KCTC 22103 / MED217)</name>
    <name type="common">Flavobacterium sp. (strain MED217)</name>
    <dbReference type="NCBI Taxonomy" id="398720"/>
    <lineage>
        <taxon>Bacteria</taxon>
        <taxon>Pseudomonadati</taxon>
        <taxon>Bacteroidota</taxon>
        <taxon>Flavobacteriia</taxon>
        <taxon>Flavobacteriales</taxon>
        <taxon>Flavobacteriaceae</taxon>
        <taxon>Leeuwenhoekiella</taxon>
    </lineage>
</organism>
<dbReference type="eggNOG" id="COG3241">
    <property type="taxonomic scope" value="Bacteria"/>
</dbReference>
<evidence type="ECO:0000259" key="5">
    <source>
        <dbReference type="Pfam" id="PF00127"/>
    </source>
</evidence>
<accession>A3XQF9</accession>
<proteinExistence type="predicted"/>
<name>A3XQF9_LEEBM</name>
<dbReference type="InterPro" id="IPR000923">
    <property type="entry name" value="BlueCu_1"/>
</dbReference>
<dbReference type="InterPro" id="IPR014068">
    <property type="entry name" value="Azurin"/>
</dbReference>
<reference evidence="6 7" key="1">
    <citation type="journal article" date="2007" name="Nature">
        <title>Light stimulates growth of proteorhodopsin-containing marine Flavobacteria.</title>
        <authorList>
            <person name="Gomez-Consarnau L."/>
            <person name="Gonzalez J.M."/>
            <person name="Coll-Llado M."/>
            <person name="Gourdon P."/>
            <person name="Pascher T."/>
            <person name="Neutze R."/>
            <person name="Pedros-Alio C."/>
            <person name="Pinhassi J."/>
        </authorList>
    </citation>
    <scope>NUCLEOTIDE SEQUENCE [LARGE SCALE GENOMIC DNA]</scope>
    <source>
        <strain evidence="6 7">MED217</strain>
    </source>
</reference>
<dbReference type="Pfam" id="PF00127">
    <property type="entry name" value="Copper-bind"/>
    <property type="match status" value="1"/>
</dbReference>
<evidence type="ECO:0000256" key="4">
    <source>
        <dbReference type="ARBA" id="ARBA00023008"/>
    </source>
</evidence>